<dbReference type="EMBL" id="JARJCM010000173">
    <property type="protein sequence ID" value="KAJ7024201.1"/>
    <property type="molecule type" value="Genomic_DNA"/>
</dbReference>
<gene>
    <name evidence="2" type="ORF">C8F04DRAFT_165107</name>
</gene>
<reference evidence="2" key="1">
    <citation type="submission" date="2023-03" db="EMBL/GenBank/DDBJ databases">
        <title>Massive genome expansion in bonnet fungi (Mycena s.s.) driven by repeated elements and novel gene families across ecological guilds.</title>
        <authorList>
            <consortium name="Lawrence Berkeley National Laboratory"/>
            <person name="Harder C.B."/>
            <person name="Miyauchi S."/>
            <person name="Viragh M."/>
            <person name="Kuo A."/>
            <person name="Thoen E."/>
            <person name="Andreopoulos B."/>
            <person name="Lu D."/>
            <person name="Skrede I."/>
            <person name="Drula E."/>
            <person name="Henrissat B."/>
            <person name="Morin E."/>
            <person name="Kohler A."/>
            <person name="Barry K."/>
            <person name="LaButti K."/>
            <person name="Morin E."/>
            <person name="Salamov A."/>
            <person name="Lipzen A."/>
            <person name="Mereny Z."/>
            <person name="Hegedus B."/>
            <person name="Baldrian P."/>
            <person name="Stursova M."/>
            <person name="Weitz H."/>
            <person name="Taylor A."/>
            <person name="Grigoriev I.V."/>
            <person name="Nagy L.G."/>
            <person name="Martin F."/>
            <person name="Kauserud H."/>
        </authorList>
    </citation>
    <scope>NUCLEOTIDE SEQUENCE</scope>
    <source>
        <strain evidence="2">CBHHK200</strain>
    </source>
</reference>
<evidence type="ECO:0000256" key="1">
    <source>
        <dbReference type="SAM" id="MobiDB-lite"/>
    </source>
</evidence>
<dbReference type="AlphaFoldDB" id="A0AAD6WUR4"/>
<keyword evidence="3" id="KW-1185">Reference proteome</keyword>
<name>A0AAD6WUR4_9AGAR</name>
<sequence length="656" mass="73535">MLGKSRLFPALPLFFLYHRHMPAFMNTEIYSKDEHIYRSNSEDPIFTSFGGGMFAGSQHFTIGGGTFNNLCANHYHPPPVEAPNFRTIPMGDIDLQRELIVTMPAGLVSHRRAPDCVRRVYSAKINGRNKNLTVAMYEGDGAEEAWQQHIKMHMSLRHPNIIQLYGTARSGAMYAAIFHDDLIPIQLVASASPIMTVYIPLCYLAEWRACDYVKQVFEITQGLELYSTLSIRRSNGRLCAGFGPQPDGKNEGHAFFYHSYPRGDHAPVNLSLDLTSQEAAAINSLSLEEYHFICSFTLHRFRSGSFSSFATISCGAVFLFPPNSQPQEAKIASLSGAKFSVWGWRLGEERLNGVLMENDWTRFNTKDVYNGALTYTVTLPLDGFLAWPPQANHVLSRFYITSNLEDYVLVHRVKFQVTIGSPRKNTPPAYLFRCPTTNFQLGPSSFKWPDCPAYWSLDPSGVDRLSTEEATQLGFPSFQLTTRVHGYSWDTSVYAGLRQFHKAKGFDPDSQDVAHHLGCPLYQLSRDMDPLFALEVGGLRDDDEDWFDNSTDEGETNNEWEDAQRLVELEDGDSAENSDANADEGPLNACTEQPQQNKAEAYQEPAHNGDQDPNSAESRVLGNGIGFIHHIIGDLQRGLVIHTEDVDTDTISPFLV</sequence>
<protein>
    <submittedName>
        <fullName evidence="2">Uncharacterized protein</fullName>
    </submittedName>
</protein>
<feature type="region of interest" description="Disordered" evidence="1">
    <location>
        <begin position="542"/>
        <end position="561"/>
    </location>
</feature>
<evidence type="ECO:0000313" key="2">
    <source>
        <dbReference type="EMBL" id="KAJ7024201.1"/>
    </source>
</evidence>
<dbReference type="Proteomes" id="UP001218188">
    <property type="component" value="Unassembled WGS sequence"/>
</dbReference>
<comment type="caution">
    <text evidence="2">The sequence shown here is derived from an EMBL/GenBank/DDBJ whole genome shotgun (WGS) entry which is preliminary data.</text>
</comment>
<evidence type="ECO:0000313" key="3">
    <source>
        <dbReference type="Proteomes" id="UP001218188"/>
    </source>
</evidence>
<organism evidence="2 3">
    <name type="scientific">Mycena alexandri</name>
    <dbReference type="NCBI Taxonomy" id="1745969"/>
    <lineage>
        <taxon>Eukaryota</taxon>
        <taxon>Fungi</taxon>
        <taxon>Dikarya</taxon>
        <taxon>Basidiomycota</taxon>
        <taxon>Agaricomycotina</taxon>
        <taxon>Agaricomycetes</taxon>
        <taxon>Agaricomycetidae</taxon>
        <taxon>Agaricales</taxon>
        <taxon>Marasmiineae</taxon>
        <taxon>Mycenaceae</taxon>
        <taxon>Mycena</taxon>
    </lineage>
</organism>
<proteinExistence type="predicted"/>
<feature type="region of interest" description="Disordered" evidence="1">
    <location>
        <begin position="572"/>
        <end position="618"/>
    </location>
</feature>
<accession>A0AAD6WUR4</accession>